<accession>A0ABY0H8W2</accession>
<protein>
    <recommendedName>
        <fullName evidence="2">DUF7726 domain-containing protein</fullName>
    </recommendedName>
</protein>
<gene>
    <name evidence="3" type="ORF">DL762_004015</name>
</gene>
<evidence type="ECO:0000259" key="2">
    <source>
        <dbReference type="Pfam" id="PF24852"/>
    </source>
</evidence>
<reference evidence="3 4" key="1">
    <citation type="submission" date="2018-06" db="EMBL/GenBank/DDBJ databases">
        <title>Complete Genomes of Monosporascus.</title>
        <authorList>
            <person name="Robinson A.J."/>
            <person name="Natvig D.O."/>
        </authorList>
    </citation>
    <scope>NUCLEOTIDE SEQUENCE [LARGE SCALE GENOMIC DNA]</scope>
    <source>
        <strain evidence="3 4">CBS 609.92</strain>
    </source>
</reference>
<proteinExistence type="predicted"/>
<feature type="compositionally biased region" description="Basic residues" evidence="1">
    <location>
        <begin position="305"/>
        <end position="316"/>
    </location>
</feature>
<evidence type="ECO:0000313" key="4">
    <source>
        <dbReference type="Proteomes" id="UP000294003"/>
    </source>
</evidence>
<dbReference type="Proteomes" id="UP000294003">
    <property type="component" value="Unassembled WGS sequence"/>
</dbReference>
<name>A0ABY0H8W2_9PEZI</name>
<feature type="domain" description="DUF7726" evidence="2">
    <location>
        <begin position="237"/>
        <end position="297"/>
    </location>
</feature>
<sequence length="316" mass="36316">MLSVIESEAVLDAAREMNRRDVRRLELQRKNQEAGKGDAELPEVNDDEIWARTEGVDGLRGVNGERLKLSGSLYSWGPYPRNRRILADIALAAGWSVEKARILERRCVRRMAKHFASFDKDKTEGLLDPNQPKQYGRPFTFQHISWSFLEMYIKSEMQEMDPGKMAAVKAAVLDRYESNSKTGRKILPAYDSGIECISDDLPVSEADIERAQEALDNEARYRAALHMQFYDKSYLPPEQVKRRIKAFIVTHNMSDEDFCKAINVTEEQLGSFMSERKKRPLLESKVFHNALAYMNKGTSDEQPARKRRKRAEAHLS</sequence>
<keyword evidence="4" id="KW-1185">Reference proteome</keyword>
<dbReference type="EMBL" id="QJNS01000095">
    <property type="protein sequence ID" value="RYO87829.1"/>
    <property type="molecule type" value="Genomic_DNA"/>
</dbReference>
<dbReference type="InterPro" id="IPR056143">
    <property type="entry name" value="DUF7726"/>
</dbReference>
<organism evidence="3 4">
    <name type="scientific">Monosporascus cannonballus</name>
    <dbReference type="NCBI Taxonomy" id="155416"/>
    <lineage>
        <taxon>Eukaryota</taxon>
        <taxon>Fungi</taxon>
        <taxon>Dikarya</taxon>
        <taxon>Ascomycota</taxon>
        <taxon>Pezizomycotina</taxon>
        <taxon>Sordariomycetes</taxon>
        <taxon>Xylariomycetidae</taxon>
        <taxon>Xylariales</taxon>
        <taxon>Xylariales incertae sedis</taxon>
        <taxon>Monosporascus</taxon>
    </lineage>
</organism>
<dbReference type="Pfam" id="PF24852">
    <property type="entry name" value="DUF7726"/>
    <property type="match status" value="1"/>
</dbReference>
<evidence type="ECO:0000256" key="1">
    <source>
        <dbReference type="SAM" id="MobiDB-lite"/>
    </source>
</evidence>
<feature type="region of interest" description="Disordered" evidence="1">
    <location>
        <begin position="294"/>
        <end position="316"/>
    </location>
</feature>
<evidence type="ECO:0000313" key="3">
    <source>
        <dbReference type="EMBL" id="RYO87829.1"/>
    </source>
</evidence>
<comment type="caution">
    <text evidence="3">The sequence shown here is derived from an EMBL/GenBank/DDBJ whole genome shotgun (WGS) entry which is preliminary data.</text>
</comment>